<evidence type="ECO:0000256" key="1">
    <source>
        <dbReference type="ARBA" id="ARBA00005142"/>
    </source>
</evidence>
<protein>
    <recommendedName>
        <fullName evidence="5">Deoxyuridine 5'-triphosphate nucleotidohydrolase</fullName>
        <shortName evidence="5">dUTPase</shortName>
        <ecNumber evidence="5">3.6.1.23</ecNumber>
    </recommendedName>
    <alternativeName>
        <fullName evidence="5">dUTP pyrophosphatase</fullName>
    </alternativeName>
</protein>
<comment type="similarity">
    <text evidence="2 5">Belongs to the dUTPase family.</text>
</comment>
<comment type="cofactor">
    <cofactor evidence="5">
        <name>Mg(2+)</name>
        <dbReference type="ChEBI" id="CHEBI:18420"/>
    </cofactor>
</comment>
<keyword evidence="5" id="KW-0479">Metal-binding</keyword>
<keyword evidence="3 5" id="KW-0378">Hydrolase</keyword>
<organism evidence="7 8">
    <name type="scientific">Haemaphysalis longicornis</name>
    <name type="common">Bush tick</name>
    <dbReference type="NCBI Taxonomy" id="44386"/>
    <lineage>
        <taxon>Eukaryota</taxon>
        <taxon>Metazoa</taxon>
        <taxon>Ecdysozoa</taxon>
        <taxon>Arthropoda</taxon>
        <taxon>Chelicerata</taxon>
        <taxon>Arachnida</taxon>
        <taxon>Acari</taxon>
        <taxon>Parasitiformes</taxon>
        <taxon>Ixodida</taxon>
        <taxon>Ixodoidea</taxon>
        <taxon>Ixodidae</taxon>
        <taxon>Haemaphysalinae</taxon>
        <taxon>Haemaphysalis</taxon>
    </lineage>
</organism>
<feature type="domain" description="dUTPase-like" evidence="6">
    <location>
        <begin position="16"/>
        <end position="120"/>
    </location>
</feature>
<dbReference type="PANTHER" id="PTHR11241">
    <property type="entry name" value="DEOXYURIDINE 5'-TRIPHOSPHATE NUCLEOTIDOHYDROLASE"/>
    <property type="match status" value="1"/>
</dbReference>
<evidence type="ECO:0000256" key="4">
    <source>
        <dbReference type="ARBA" id="ARBA00023080"/>
    </source>
</evidence>
<proteinExistence type="inferred from homology"/>
<dbReference type="EC" id="3.6.1.23" evidence="5"/>
<evidence type="ECO:0000313" key="8">
    <source>
        <dbReference type="Proteomes" id="UP000821853"/>
    </source>
</evidence>
<accession>A0A9J6G435</accession>
<name>A0A9J6G435_HAELO</name>
<dbReference type="InterPro" id="IPR008181">
    <property type="entry name" value="dUTPase"/>
</dbReference>
<dbReference type="VEuPathDB" id="VectorBase:HLOH_059832"/>
<dbReference type="CDD" id="cd07557">
    <property type="entry name" value="trimeric_dUTPase"/>
    <property type="match status" value="1"/>
</dbReference>
<keyword evidence="8" id="KW-1185">Reference proteome</keyword>
<dbReference type="Gene3D" id="2.70.40.10">
    <property type="match status" value="1"/>
</dbReference>
<dbReference type="NCBIfam" id="TIGR00576">
    <property type="entry name" value="dut"/>
    <property type="match status" value="1"/>
</dbReference>
<dbReference type="InterPro" id="IPR033704">
    <property type="entry name" value="dUTPase_trimeric"/>
</dbReference>
<keyword evidence="4 5" id="KW-0546">Nucleotide metabolism</keyword>
<keyword evidence="5" id="KW-0460">Magnesium</keyword>
<dbReference type="SUPFAM" id="SSF51283">
    <property type="entry name" value="dUTPase-like"/>
    <property type="match status" value="1"/>
</dbReference>
<dbReference type="Proteomes" id="UP000821853">
    <property type="component" value="Chromosome 2"/>
</dbReference>
<dbReference type="GO" id="GO:0000287">
    <property type="term" value="F:magnesium ion binding"/>
    <property type="evidence" value="ECO:0007669"/>
    <property type="project" value="UniProtKB-UniRule"/>
</dbReference>
<dbReference type="GO" id="GO:0006226">
    <property type="term" value="P:dUMP biosynthetic process"/>
    <property type="evidence" value="ECO:0007669"/>
    <property type="project" value="UniProtKB-UniRule"/>
</dbReference>
<sequence length="127" mass="13741">MPEETQKLKFVRLTEHARAPTRGSVHAAGLDLYSAHDYQVPAGGRCLCLPDLQVCIPEGCYGRVAPRSGLAVKHGIDVGAGVVDADYRGNLGVLLFNLSDVDFKVARGDRIAQLVCERIVLPRACRV</sequence>
<evidence type="ECO:0000256" key="5">
    <source>
        <dbReference type="RuleBase" id="RU367024"/>
    </source>
</evidence>
<reference evidence="7 8" key="1">
    <citation type="journal article" date="2020" name="Cell">
        <title>Large-Scale Comparative Analyses of Tick Genomes Elucidate Their Genetic Diversity and Vector Capacities.</title>
        <authorList>
            <consortium name="Tick Genome and Microbiome Consortium (TIGMIC)"/>
            <person name="Jia N."/>
            <person name="Wang J."/>
            <person name="Shi W."/>
            <person name="Du L."/>
            <person name="Sun Y."/>
            <person name="Zhan W."/>
            <person name="Jiang J.F."/>
            <person name="Wang Q."/>
            <person name="Zhang B."/>
            <person name="Ji P."/>
            <person name="Bell-Sakyi L."/>
            <person name="Cui X.M."/>
            <person name="Yuan T.T."/>
            <person name="Jiang B.G."/>
            <person name="Yang W.F."/>
            <person name="Lam T.T."/>
            <person name="Chang Q.C."/>
            <person name="Ding S.J."/>
            <person name="Wang X.J."/>
            <person name="Zhu J.G."/>
            <person name="Ruan X.D."/>
            <person name="Zhao L."/>
            <person name="Wei J.T."/>
            <person name="Ye R.Z."/>
            <person name="Que T.C."/>
            <person name="Du C.H."/>
            <person name="Zhou Y.H."/>
            <person name="Cheng J.X."/>
            <person name="Dai P.F."/>
            <person name="Guo W.B."/>
            <person name="Han X.H."/>
            <person name="Huang E.J."/>
            <person name="Li L.F."/>
            <person name="Wei W."/>
            <person name="Gao Y.C."/>
            <person name="Liu J.Z."/>
            <person name="Shao H.Z."/>
            <person name="Wang X."/>
            <person name="Wang C.C."/>
            <person name="Yang T.C."/>
            <person name="Huo Q.B."/>
            <person name="Li W."/>
            <person name="Chen H.Y."/>
            <person name="Chen S.E."/>
            <person name="Zhou L.G."/>
            <person name="Ni X.B."/>
            <person name="Tian J.H."/>
            <person name="Sheng Y."/>
            <person name="Liu T."/>
            <person name="Pan Y.S."/>
            <person name="Xia L.Y."/>
            <person name="Li J."/>
            <person name="Zhao F."/>
            <person name="Cao W.C."/>
        </authorList>
    </citation>
    <scope>NUCLEOTIDE SEQUENCE [LARGE SCALE GENOMIC DNA]</scope>
    <source>
        <strain evidence="7">HaeL-2018</strain>
    </source>
</reference>
<evidence type="ECO:0000256" key="3">
    <source>
        <dbReference type="ARBA" id="ARBA00022801"/>
    </source>
</evidence>
<evidence type="ECO:0000259" key="6">
    <source>
        <dbReference type="Pfam" id="PF00692"/>
    </source>
</evidence>
<dbReference type="InterPro" id="IPR036157">
    <property type="entry name" value="dUTPase-like_sf"/>
</dbReference>
<evidence type="ECO:0000256" key="2">
    <source>
        <dbReference type="ARBA" id="ARBA00006581"/>
    </source>
</evidence>
<evidence type="ECO:0000313" key="7">
    <source>
        <dbReference type="EMBL" id="KAH9369148.1"/>
    </source>
</evidence>
<dbReference type="Pfam" id="PF00692">
    <property type="entry name" value="dUTPase"/>
    <property type="match status" value="1"/>
</dbReference>
<dbReference type="GO" id="GO:0046081">
    <property type="term" value="P:dUTP catabolic process"/>
    <property type="evidence" value="ECO:0007669"/>
    <property type="project" value="UniProtKB-UniRule"/>
</dbReference>
<dbReference type="OrthoDB" id="10018367at2759"/>
<dbReference type="GO" id="GO:0004170">
    <property type="term" value="F:dUTP diphosphatase activity"/>
    <property type="evidence" value="ECO:0007669"/>
    <property type="project" value="UniProtKB-UniRule"/>
</dbReference>
<dbReference type="AlphaFoldDB" id="A0A9J6G435"/>
<comment type="caution">
    <text evidence="7">The sequence shown here is derived from an EMBL/GenBank/DDBJ whole genome shotgun (WGS) entry which is preliminary data.</text>
</comment>
<dbReference type="PANTHER" id="PTHR11241:SF0">
    <property type="entry name" value="DEOXYURIDINE 5'-TRIPHOSPHATE NUCLEOTIDOHYDROLASE"/>
    <property type="match status" value="1"/>
</dbReference>
<dbReference type="InterPro" id="IPR029054">
    <property type="entry name" value="dUTPase-like"/>
</dbReference>
<comment type="pathway">
    <text evidence="1 5">Pyrimidine metabolism; dUMP biosynthesis; dUMP from dCTP (dUTP route): step 2/2.</text>
</comment>
<dbReference type="OMA" id="ISPSKWA"/>
<dbReference type="EMBL" id="JABSTR010000004">
    <property type="protein sequence ID" value="KAH9369148.1"/>
    <property type="molecule type" value="Genomic_DNA"/>
</dbReference>
<comment type="catalytic activity">
    <reaction evidence="5">
        <text>dUTP + H2O = dUMP + diphosphate + H(+)</text>
        <dbReference type="Rhea" id="RHEA:10248"/>
        <dbReference type="ChEBI" id="CHEBI:15377"/>
        <dbReference type="ChEBI" id="CHEBI:15378"/>
        <dbReference type="ChEBI" id="CHEBI:33019"/>
        <dbReference type="ChEBI" id="CHEBI:61555"/>
        <dbReference type="ChEBI" id="CHEBI:246422"/>
        <dbReference type="EC" id="3.6.1.23"/>
    </reaction>
</comment>
<gene>
    <name evidence="7" type="ORF">HPB48_018897</name>
</gene>
<comment type="function">
    <text evidence="5">Involved in nucleotide metabolism via production of dUMP, the immediate precursor of thymidine nucleotides, and decreases the intracellular concentration of dUTP so that uracil cannot be incorporated into DNA.</text>
</comment>